<dbReference type="AlphaFoldDB" id="A0A5R8NK42"/>
<dbReference type="RefSeq" id="WP_138449804.1">
    <property type="nucleotide sequence ID" value="NZ_VBUT01000007.1"/>
</dbReference>
<dbReference type="SUPFAM" id="SSF47598">
    <property type="entry name" value="Ribbon-helix-helix"/>
    <property type="match status" value="1"/>
</dbReference>
<name>A0A5R8NK42_9NOCA</name>
<dbReference type="EMBL" id="VBUT01000007">
    <property type="protein sequence ID" value="TLF76049.1"/>
    <property type="molecule type" value="Genomic_DNA"/>
</dbReference>
<reference evidence="2 3" key="1">
    <citation type="submission" date="2019-05" db="EMBL/GenBank/DDBJ databases">
        <title>Genomes sequences of two Nocardia cyriacigeorgica environmental isolates, type strains Nocardia asteroides ATCC 19247 and Nocardia cyriacigeorgica DSM 44484.</title>
        <authorList>
            <person name="Vautrin F."/>
            <person name="Bergeron E."/>
            <person name="Dubost A."/>
            <person name="Abrouk D."/>
            <person name="Rodriguez Nava V."/>
            <person name="Pujic P."/>
        </authorList>
    </citation>
    <scope>NUCLEOTIDE SEQUENCE [LARGE SCALE GENOMIC DNA]</scope>
    <source>
        <strain evidence="2 3">EML 446</strain>
    </source>
</reference>
<evidence type="ECO:0000313" key="2">
    <source>
        <dbReference type="EMBL" id="TLF76049.1"/>
    </source>
</evidence>
<proteinExistence type="predicted"/>
<sequence length="71" mass="7942">MTSTTIKVPKPTRDRLHRLAAAEGLTLSQAIEKLLDEHAPRPKPKFGGFRSDRPLTTEEIDRELAGGFGEW</sequence>
<comment type="caution">
    <text evidence="2">The sequence shown here is derived from an EMBL/GenBank/DDBJ whole genome shotgun (WGS) entry which is preliminary data.</text>
</comment>
<dbReference type="InterPro" id="IPR010985">
    <property type="entry name" value="Ribbon_hlx_hlx"/>
</dbReference>
<evidence type="ECO:0000256" key="1">
    <source>
        <dbReference type="SAM" id="MobiDB-lite"/>
    </source>
</evidence>
<feature type="region of interest" description="Disordered" evidence="1">
    <location>
        <begin position="37"/>
        <end position="57"/>
    </location>
</feature>
<gene>
    <name evidence="2" type="ORF">FEK34_20195</name>
</gene>
<evidence type="ECO:0000313" key="3">
    <source>
        <dbReference type="Proteomes" id="UP000306378"/>
    </source>
</evidence>
<accession>A0A5R8NK42</accession>
<organism evidence="2 3">
    <name type="scientific">Nocardia cyriacigeorgica</name>
    <dbReference type="NCBI Taxonomy" id="135487"/>
    <lineage>
        <taxon>Bacteria</taxon>
        <taxon>Bacillati</taxon>
        <taxon>Actinomycetota</taxon>
        <taxon>Actinomycetes</taxon>
        <taxon>Mycobacteriales</taxon>
        <taxon>Nocardiaceae</taxon>
        <taxon>Nocardia</taxon>
    </lineage>
</organism>
<dbReference type="GO" id="GO:0006355">
    <property type="term" value="P:regulation of DNA-templated transcription"/>
    <property type="evidence" value="ECO:0007669"/>
    <property type="project" value="InterPro"/>
</dbReference>
<protein>
    <submittedName>
        <fullName evidence="2">Toxin-antitoxin system protein</fullName>
    </submittedName>
</protein>
<dbReference type="Proteomes" id="UP000306378">
    <property type="component" value="Unassembled WGS sequence"/>
</dbReference>